<evidence type="ECO:0000313" key="3">
    <source>
        <dbReference type="Proteomes" id="UP000480246"/>
    </source>
</evidence>
<dbReference type="AlphaFoldDB" id="A0A7C8GR83"/>
<feature type="transmembrane region" description="Helical" evidence="1">
    <location>
        <begin position="105"/>
        <end position="129"/>
    </location>
</feature>
<dbReference type="OrthoDB" id="2182676at2"/>
<gene>
    <name evidence="2" type="ORF">F9U64_16900</name>
</gene>
<sequence>MERIYYVTDSILRLVYINLLAILFSLAGLIIFGFFPSLVATCHLMRKWHMGESDLPVTKTFIKIYRRSFLKSNLIGLAYVLIGGLLYINLSIAEIVPNEFVQLSYYPIFTVLIVFLSCSLLAIPISLHYQVTFYSLIKHSFLLLFVRPLLTLMLLGSVAGYVLLLKLIPGLFLFIGISLFAWLILYYSLKIFHKVPLNIEAESL</sequence>
<evidence type="ECO:0000313" key="2">
    <source>
        <dbReference type="EMBL" id="KAB8127835.1"/>
    </source>
</evidence>
<feature type="transmembrane region" description="Helical" evidence="1">
    <location>
        <begin position="170"/>
        <end position="189"/>
    </location>
</feature>
<feature type="transmembrane region" description="Helical" evidence="1">
    <location>
        <begin position="141"/>
        <end position="164"/>
    </location>
</feature>
<protein>
    <submittedName>
        <fullName evidence="2">DUF624 domain-containing protein</fullName>
    </submittedName>
</protein>
<evidence type="ECO:0000256" key="1">
    <source>
        <dbReference type="SAM" id="Phobius"/>
    </source>
</evidence>
<dbReference type="Pfam" id="PF04854">
    <property type="entry name" value="DUF624"/>
    <property type="match status" value="1"/>
</dbReference>
<keyword evidence="1" id="KW-1133">Transmembrane helix</keyword>
<keyword evidence="1" id="KW-0812">Transmembrane</keyword>
<feature type="transmembrane region" description="Helical" evidence="1">
    <location>
        <begin position="74"/>
        <end position="93"/>
    </location>
</feature>
<keyword evidence="1" id="KW-0472">Membrane</keyword>
<reference evidence="2 3" key="1">
    <citation type="submission" date="2019-10" db="EMBL/GenBank/DDBJ databases">
        <title>Gracilibacillus sp. nov. isolated from rice seeds.</title>
        <authorList>
            <person name="He S."/>
        </authorList>
    </citation>
    <scope>NUCLEOTIDE SEQUENCE [LARGE SCALE GENOMIC DNA]</scope>
    <source>
        <strain evidence="2 3">TD8</strain>
    </source>
</reference>
<dbReference type="EMBL" id="WEID01000087">
    <property type="protein sequence ID" value="KAB8127835.1"/>
    <property type="molecule type" value="Genomic_DNA"/>
</dbReference>
<keyword evidence="3" id="KW-1185">Reference proteome</keyword>
<proteinExistence type="predicted"/>
<dbReference type="InterPro" id="IPR006938">
    <property type="entry name" value="DUF624"/>
</dbReference>
<feature type="transmembrane region" description="Helical" evidence="1">
    <location>
        <begin position="15"/>
        <end position="40"/>
    </location>
</feature>
<comment type="caution">
    <text evidence="2">The sequence shown here is derived from an EMBL/GenBank/DDBJ whole genome shotgun (WGS) entry which is preliminary data.</text>
</comment>
<accession>A0A7C8GR83</accession>
<name>A0A7C8GR83_9BACI</name>
<dbReference type="RefSeq" id="WP_153406072.1">
    <property type="nucleotide sequence ID" value="NZ_ML762440.1"/>
</dbReference>
<organism evidence="2 3">
    <name type="scientific">Gracilibacillus oryzae</name>
    <dbReference type="NCBI Taxonomy" id="1672701"/>
    <lineage>
        <taxon>Bacteria</taxon>
        <taxon>Bacillati</taxon>
        <taxon>Bacillota</taxon>
        <taxon>Bacilli</taxon>
        <taxon>Bacillales</taxon>
        <taxon>Bacillaceae</taxon>
        <taxon>Gracilibacillus</taxon>
    </lineage>
</organism>
<dbReference type="Proteomes" id="UP000480246">
    <property type="component" value="Unassembled WGS sequence"/>
</dbReference>